<reference evidence="1 2" key="1">
    <citation type="submission" date="2014-06" db="EMBL/GenBank/DDBJ databases">
        <title>Draft genome sequence of Paenibacillus sp. MSt1.</title>
        <authorList>
            <person name="Aw Y.K."/>
            <person name="Ong K.S."/>
            <person name="Gan H.M."/>
            <person name="Lee S.M."/>
        </authorList>
    </citation>
    <scope>NUCLEOTIDE SEQUENCE [LARGE SCALE GENOMIC DNA]</scope>
    <source>
        <strain evidence="1 2">MSt1</strain>
    </source>
</reference>
<keyword evidence="2" id="KW-1185">Reference proteome</keyword>
<dbReference type="Proteomes" id="UP000028123">
    <property type="component" value="Unassembled WGS sequence"/>
</dbReference>
<dbReference type="AlphaFoldDB" id="A0A081P0L8"/>
<gene>
    <name evidence="1" type="ORF">ET33_11165</name>
</gene>
<organism evidence="1 2">
    <name type="scientific">Paenibacillus tyrfis</name>
    <dbReference type="NCBI Taxonomy" id="1501230"/>
    <lineage>
        <taxon>Bacteria</taxon>
        <taxon>Bacillati</taxon>
        <taxon>Bacillota</taxon>
        <taxon>Bacilli</taxon>
        <taxon>Bacillales</taxon>
        <taxon>Paenibacillaceae</taxon>
        <taxon>Paenibacillus</taxon>
    </lineage>
</organism>
<comment type="caution">
    <text evidence="1">The sequence shown here is derived from an EMBL/GenBank/DDBJ whole genome shotgun (WGS) entry which is preliminary data.</text>
</comment>
<sequence length="94" mass="10667">MAATAFSTLIRSPSVVLPRISRLISGSIGVGIKQNNFCQRPFSSLEKRSVKESQQNIAIFFTAENTLRKKVISRIEQFGHHSVHYQQYIILVTF</sequence>
<evidence type="ECO:0000313" key="2">
    <source>
        <dbReference type="Proteomes" id="UP000028123"/>
    </source>
</evidence>
<dbReference type="EMBL" id="JNVM01000017">
    <property type="protein sequence ID" value="KEQ24241.1"/>
    <property type="molecule type" value="Genomic_DNA"/>
</dbReference>
<proteinExistence type="predicted"/>
<protein>
    <submittedName>
        <fullName evidence="1">Uncharacterized protein</fullName>
    </submittedName>
</protein>
<accession>A0A081P0L8</accession>
<name>A0A081P0L8_9BACL</name>
<evidence type="ECO:0000313" key="1">
    <source>
        <dbReference type="EMBL" id="KEQ24241.1"/>
    </source>
</evidence>